<evidence type="ECO:0000313" key="2">
    <source>
        <dbReference type="EMBL" id="PPK69418.1"/>
    </source>
</evidence>
<proteinExistence type="predicted"/>
<keyword evidence="1" id="KW-1133">Transmembrane helix</keyword>
<keyword evidence="3" id="KW-1185">Reference proteome</keyword>
<dbReference type="Proteomes" id="UP000239203">
    <property type="component" value="Unassembled WGS sequence"/>
</dbReference>
<comment type="caution">
    <text evidence="2">The sequence shown here is derived from an EMBL/GenBank/DDBJ whole genome shotgun (WGS) entry which is preliminary data.</text>
</comment>
<reference evidence="2 3" key="1">
    <citation type="submission" date="2018-02" db="EMBL/GenBank/DDBJ databases">
        <title>Genomic Encyclopedia of Archaeal and Bacterial Type Strains, Phase II (KMG-II): from individual species to whole genera.</title>
        <authorList>
            <person name="Goeker M."/>
        </authorList>
    </citation>
    <scope>NUCLEOTIDE SEQUENCE [LARGE SCALE GENOMIC DNA]</scope>
    <source>
        <strain evidence="2 3">YU 961-1</strain>
    </source>
</reference>
<keyword evidence="1" id="KW-0472">Membrane</keyword>
<organism evidence="2 3">
    <name type="scientific">Actinokineospora auranticolor</name>
    <dbReference type="NCBI Taxonomy" id="155976"/>
    <lineage>
        <taxon>Bacteria</taxon>
        <taxon>Bacillati</taxon>
        <taxon>Actinomycetota</taxon>
        <taxon>Actinomycetes</taxon>
        <taxon>Pseudonocardiales</taxon>
        <taxon>Pseudonocardiaceae</taxon>
        <taxon>Actinokineospora</taxon>
    </lineage>
</organism>
<gene>
    <name evidence="2" type="ORF">CLV40_10324</name>
</gene>
<dbReference type="AlphaFoldDB" id="A0A2S6GW47"/>
<feature type="transmembrane region" description="Helical" evidence="1">
    <location>
        <begin position="108"/>
        <end position="124"/>
    </location>
</feature>
<dbReference type="RefSeq" id="WP_104477878.1">
    <property type="nucleotide sequence ID" value="NZ_CP154825.1"/>
</dbReference>
<protein>
    <submittedName>
        <fullName evidence="2">Uncharacterized protein</fullName>
    </submittedName>
</protein>
<dbReference type="EMBL" id="PTIX01000003">
    <property type="protein sequence ID" value="PPK69418.1"/>
    <property type="molecule type" value="Genomic_DNA"/>
</dbReference>
<feature type="transmembrane region" description="Helical" evidence="1">
    <location>
        <begin position="130"/>
        <end position="147"/>
    </location>
</feature>
<feature type="transmembrane region" description="Helical" evidence="1">
    <location>
        <begin position="77"/>
        <end position="96"/>
    </location>
</feature>
<sequence length="160" mass="17549">MTVPEEPPVMPTADEVAARADAPRVVRISFWVLVAAGVSGIVGAVLFLALRADWARLRVERAPELRLSDVQANATTLSWWLVIGTVTFLGFFVLLSTQARRGVRKARTLLLVVGVFATLFEYSIGRVTVYGLFSALLTVVGVGLLFFKSARPFYPHDGER</sequence>
<feature type="transmembrane region" description="Helical" evidence="1">
    <location>
        <begin position="28"/>
        <end position="50"/>
    </location>
</feature>
<keyword evidence="1" id="KW-0812">Transmembrane</keyword>
<name>A0A2S6GW47_9PSEU</name>
<evidence type="ECO:0000313" key="3">
    <source>
        <dbReference type="Proteomes" id="UP000239203"/>
    </source>
</evidence>
<evidence type="ECO:0000256" key="1">
    <source>
        <dbReference type="SAM" id="Phobius"/>
    </source>
</evidence>
<accession>A0A2S6GW47</accession>
<dbReference type="OrthoDB" id="3694652at2"/>